<accession>A0A4Y8LA61</accession>
<keyword evidence="3 5" id="KW-1133">Transmembrane helix</keyword>
<dbReference type="GO" id="GO:0016020">
    <property type="term" value="C:membrane"/>
    <property type="evidence" value="ECO:0007669"/>
    <property type="project" value="UniProtKB-SubCell"/>
</dbReference>
<dbReference type="AlphaFoldDB" id="A0A4Y8LA61"/>
<dbReference type="SUPFAM" id="SSF50182">
    <property type="entry name" value="Sm-like ribonucleoproteins"/>
    <property type="match status" value="1"/>
</dbReference>
<name>A0A4Y8LA61_9BACT</name>
<dbReference type="PANTHER" id="PTHR30566:SF25">
    <property type="entry name" value="INNER MEMBRANE PROTEIN"/>
    <property type="match status" value="1"/>
</dbReference>
<feature type="transmembrane region" description="Helical" evidence="5">
    <location>
        <begin position="98"/>
        <end position="119"/>
    </location>
</feature>
<evidence type="ECO:0000313" key="8">
    <source>
        <dbReference type="Proteomes" id="UP000297861"/>
    </source>
</evidence>
<dbReference type="STRING" id="1121485.GCA_000426485_01043"/>
<evidence type="ECO:0000256" key="1">
    <source>
        <dbReference type="ARBA" id="ARBA00004370"/>
    </source>
</evidence>
<proteinExistence type="predicted"/>
<reference evidence="7 8" key="1">
    <citation type="submission" date="2019-03" db="EMBL/GenBank/DDBJ databases">
        <title>San Antonio Military Medical Center submission to MRSN (WRAIR), pending publication.</title>
        <authorList>
            <person name="Blyth D.M."/>
            <person name="Mccarthy S.L."/>
            <person name="Schall S.E."/>
            <person name="Stam J.A."/>
            <person name="Ong A.C."/>
            <person name="Mcgann P.T."/>
        </authorList>
    </citation>
    <scope>NUCLEOTIDE SEQUENCE [LARGE SCALE GENOMIC DNA]</scope>
    <source>
        <strain evidence="7 8">MRSN571793</strain>
    </source>
</reference>
<dbReference type="OrthoDB" id="9792218at2"/>
<comment type="subcellular location">
    <subcellularLocation>
        <location evidence="1">Membrane</location>
    </subcellularLocation>
</comment>
<dbReference type="Proteomes" id="UP000297861">
    <property type="component" value="Unassembled WGS sequence"/>
</dbReference>
<protein>
    <submittedName>
        <fullName evidence="7">Mechanosensitive ion channel</fullName>
    </submittedName>
</protein>
<dbReference type="GO" id="GO:0008381">
    <property type="term" value="F:mechanosensitive monoatomic ion channel activity"/>
    <property type="evidence" value="ECO:0007669"/>
    <property type="project" value="UniProtKB-ARBA"/>
</dbReference>
<comment type="caution">
    <text evidence="7">The sequence shown here is derived from an EMBL/GenBank/DDBJ whole genome shotgun (WGS) entry which is preliminary data.</text>
</comment>
<dbReference type="PANTHER" id="PTHR30566">
    <property type="entry name" value="YNAI-RELATED MECHANOSENSITIVE ION CHANNEL"/>
    <property type="match status" value="1"/>
</dbReference>
<organism evidence="7 8">
    <name type="scientific">Dysgonomonas capnocytophagoides</name>
    <dbReference type="NCBI Taxonomy" id="45254"/>
    <lineage>
        <taxon>Bacteria</taxon>
        <taxon>Pseudomonadati</taxon>
        <taxon>Bacteroidota</taxon>
        <taxon>Bacteroidia</taxon>
        <taxon>Bacteroidales</taxon>
        <taxon>Dysgonomonadaceae</taxon>
        <taxon>Dysgonomonas</taxon>
    </lineage>
</organism>
<feature type="transmembrane region" description="Helical" evidence="5">
    <location>
        <begin position="140"/>
        <end position="163"/>
    </location>
</feature>
<keyword evidence="4 5" id="KW-0472">Membrane</keyword>
<dbReference type="Gene3D" id="2.30.30.60">
    <property type="match status" value="1"/>
</dbReference>
<dbReference type="InterPro" id="IPR023408">
    <property type="entry name" value="MscS_beta-dom_sf"/>
</dbReference>
<keyword evidence="2 5" id="KW-0812">Transmembrane</keyword>
<dbReference type="InterPro" id="IPR006685">
    <property type="entry name" value="MscS_channel_2nd"/>
</dbReference>
<evidence type="ECO:0000259" key="6">
    <source>
        <dbReference type="Pfam" id="PF00924"/>
    </source>
</evidence>
<feature type="transmembrane region" description="Helical" evidence="5">
    <location>
        <begin position="15"/>
        <end position="35"/>
    </location>
</feature>
<evidence type="ECO:0000313" key="7">
    <source>
        <dbReference type="EMBL" id="TFD99201.1"/>
    </source>
</evidence>
<dbReference type="Gene3D" id="1.10.287.1260">
    <property type="match status" value="1"/>
</dbReference>
<evidence type="ECO:0000256" key="5">
    <source>
        <dbReference type="SAM" id="Phobius"/>
    </source>
</evidence>
<dbReference type="Pfam" id="PF00924">
    <property type="entry name" value="MS_channel_2nd"/>
    <property type="match status" value="1"/>
</dbReference>
<evidence type="ECO:0000256" key="4">
    <source>
        <dbReference type="ARBA" id="ARBA00023136"/>
    </source>
</evidence>
<feature type="transmembrane region" description="Helical" evidence="5">
    <location>
        <begin position="169"/>
        <end position="188"/>
    </location>
</feature>
<feature type="transmembrane region" description="Helical" evidence="5">
    <location>
        <begin position="56"/>
        <end position="78"/>
    </location>
</feature>
<gene>
    <name evidence="7" type="ORF">E2605_01380</name>
</gene>
<feature type="domain" description="Mechanosensitive ion channel MscS" evidence="6">
    <location>
        <begin position="191"/>
        <end position="257"/>
    </location>
</feature>
<dbReference type="EMBL" id="SOML01000001">
    <property type="protein sequence ID" value="TFD99201.1"/>
    <property type="molecule type" value="Genomic_DNA"/>
</dbReference>
<dbReference type="InterPro" id="IPR010920">
    <property type="entry name" value="LSM_dom_sf"/>
</dbReference>
<keyword evidence="8" id="KW-1185">Reference proteome</keyword>
<sequence>MLILQINDLWNNDTYRILFTSILFIFSLTAVFIIYRFTINHLKKKAAKSDNQLDDFVIELLKVPLLWLAFWIVLKIFSAYSFLADLPFAGNLAQINNILLIATIGWILIKSVRIAFYYFQKKQDMTVSDNLNARKNLTKMKIFEGIIVALITVIVVAICLMTFDKVRSIGISLLTSAGIAGIIIGFAAQKSIATILAGIQIAITQPIRLDDVVIVEGEWGRIEEITLTYVVVKIWDERRLILPVNYFLDQPFQNWTRNASNILGTVFLYVDYKLPVDSLRSYLNSLVENNPLWDKRVANIQVTNTNERNKELRVLLSSIDSSKNWDLRVEIREKLIDYINNNYPDSFVKYRMVEDNKPDRG</sequence>
<evidence type="ECO:0000256" key="3">
    <source>
        <dbReference type="ARBA" id="ARBA00022989"/>
    </source>
</evidence>
<evidence type="ECO:0000256" key="2">
    <source>
        <dbReference type="ARBA" id="ARBA00022692"/>
    </source>
</evidence>